<evidence type="ECO:0000256" key="3">
    <source>
        <dbReference type="ARBA" id="ARBA00022833"/>
    </source>
</evidence>
<feature type="domain" description="RING-type" evidence="6">
    <location>
        <begin position="777"/>
        <end position="822"/>
    </location>
</feature>
<dbReference type="Gene3D" id="3.30.40.10">
    <property type="entry name" value="Zinc/RING finger domain, C3HC4 (zinc finger)"/>
    <property type="match status" value="2"/>
</dbReference>
<dbReference type="CDD" id="cd16449">
    <property type="entry name" value="RING-HC"/>
    <property type="match status" value="1"/>
</dbReference>
<dbReference type="Proteomes" id="UP000663852">
    <property type="component" value="Unassembled WGS sequence"/>
</dbReference>
<evidence type="ECO:0000259" key="6">
    <source>
        <dbReference type="PROSITE" id="PS50089"/>
    </source>
</evidence>
<comment type="caution">
    <text evidence="7">The sequence shown here is derived from an EMBL/GenBank/DDBJ whole genome shotgun (WGS) entry which is preliminary data.</text>
</comment>
<feature type="compositionally biased region" description="Low complexity" evidence="5">
    <location>
        <begin position="394"/>
        <end position="414"/>
    </location>
</feature>
<sequence length="1285" mass="149182">MACYLPDHLVRCLICKNLFSDARRLRCGCVYCYLCCLKIANNYTLSCPCSAIHRFQTQIEFEKSLVIDSVVNDLVSQHIKKKQNSARKLVDYDVDCTSPSAIEEDTRFNDHQTSISVCSSNIRKQVAVAQPPCTICKKKSHLIVLCEHCQCDICELCIGQHYQSITDVLHEKWKQCKDKFHQINEHVLLSHQNRTDATSKLDTIRRTIEDRSQNLKTIIDQHRQTLATRIDNHMQNLEKIVKTNNVDNDYQSIRERLPNIFEEQTNVSDLVAFLGETEDLLEKLVWRDKQIKEIEMKIPYLSQADAFSINISQFIGELKFDDQSSSTDQGIRSTTSDNQEIKPSDNVVSPLALEAPERTRFPRRMRSSFRSRGAERGIQHLSHLLRPPARNYQYSRNSRSSGSRYSRGRGLSYSHTPLLQPNETNFDTIPNNRYQWSISFKDIPFFLYVLDNRNRARQADVRAHHKHDYMLFISDNYGRLGVYSLPKYKTNLKPSIIGTGELFPKNSRLLLESFTVYEFAIVVYVRRFEQRSNEIEHSKLIKAGLPILKGEQGRCNDHGGMIYLFSHGGEEIDGVYQSHPIRAILADQIYGCLWALNPMENNVYCYMTPNKVDEIRKCLQAEEILLDLSEELFEPSIMIQSDHSIGLIDVERDVYRLYSKDDKLRLITMYENSCNQQWKLTDGVIFKDNRSLLKLSEDICYNSLNERSTGAKSHSNPRRQLMEITSDGQEKRRIQADTLYGIALGPDDELIMGFSLRGERVLSHIISLQMIFKEKFCRICFQTFNDPRRLPCKHIFCFKCIPCLQCDDSDSRDQIVLACRICLRHHRFDDWSAVKYYVTLHCVPYLTALQCDEQMIPVRESSCPVCFNVVEEKLEYCHHCQKNLCNQCLISHRMEVKKSILQTIEQCRRFMRRTQQHVEQTRNKLENMKLHIDICTSERNDQVDAYTVSLLAQIDEQKLHEETNSTSGYESFGEQRTNDNFSNNDSLREQYKSQANIALIETTMAPIGLLGELVSSDSERSIAPTSHMSWSMSCPFHPTHIVFESESSKLFLCTDRGDVNVYSYNTSNLAFLQRFYLQTIEKSLSLSVKSLIATRSFLIVSLNSSIESILHFYSHNGHLLRSQSFPNEYISQLRFNDLHLWYLELISSSIFYFKLDTTNSECTEKTQFTSFKQQSFYPFRFALNQTRVAVMDRSTTGIILLFDKQTSAYLKRFESQSCDFELSNHTLLYRFLHSISIIHIDNEQVQEEIHSSKTINITLGKLDHEFLLSTYTNESHTFAIQCYSK</sequence>
<keyword evidence="2 4" id="KW-0863">Zinc-finger</keyword>
<gene>
    <name evidence="7" type="ORF">EDS130_LOCUS27780</name>
</gene>
<dbReference type="InterPro" id="IPR050143">
    <property type="entry name" value="TRIM/RBCC"/>
</dbReference>
<dbReference type="SUPFAM" id="SSF57850">
    <property type="entry name" value="RING/U-box"/>
    <property type="match status" value="2"/>
</dbReference>
<keyword evidence="1" id="KW-0479">Metal-binding</keyword>
<feature type="region of interest" description="Disordered" evidence="5">
    <location>
        <begin position="961"/>
        <end position="985"/>
    </location>
</feature>
<dbReference type="SUPFAM" id="SSF69322">
    <property type="entry name" value="Tricorn protease domain 2"/>
    <property type="match status" value="1"/>
</dbReference>
<evidence type="ECO:0000256" key="1">
    <source>
        <dbReference type="ARBA" id="ARBA00022723"/>
    </source>
</evidence>
<dbReference type="InterPro" id="IPR027370">
    <property type="entry name" value="Znf-RING_euk"/>
</dbReference>
<dbReference type="SMART" id="SM00184">
    <property type="entry name" value="RING"/>
    <property type="match status" value="3"/>
</dbReference>
<evidence type="ECO:0000256" key="4">
    <source>
        <dbReference type="PROSITE-ProRule" id="PRU00175"/>
    </source>
</evidence>
<proteinExistence type="predicted"/>
<dbReference type="PANTHER" id="PTHR24103">
    <property type="entry name" value="E3 UBIQUITIN-PROTEIN LIGASE TRIM"/>
    <property type="match status" value="1"/>
</dbReference>
<dbReference type="InterPro" id="IPR017907">
    <property type="entry name" value="Znf_RING_CS"/>
</dbReference>
<feature type="compositionally biased region" description="Polar residues" evidence="5">
    <location>
        <begin position="323"/>
        <end position="338"/>
    </location>
</feature>
<dbReference type="PROSITE" id="PS00518">
    <property type="entry name" value="ZF_RING_1"/>
    <property type="match status" value="1"/>
</dbReference>
<evidence type="ECO:0000256" key="5">
    <source>
        <dbReference type="SAM" id="MobiDB-lite"/>
    </source>
</evidence>
<dbReference type="GO" id="GO:0008270">
    <property type="term" value="F:zinc ion binding"/>
    <property type="evidence" value="ECO:0007669"/>
    <property type="project" value="UniProtKB-KW"/>
</dbReference>
<evidence type="ECO:0000313" key="7">
    <source>
        <dbReference type="EMBL" id="CAF1247310.1"/>
    </source>
</evidence>
<feature type="region of interest" description="Disordered" evidence="5">
    <location>
        <begin position="323"/>
        <end position="348"/>
    </location>
</feature>
<keyword evidence="3" id="KW-0862">Zinc</keyword>
<accession>A0A814ZRU9</accession>
<organism evidence="7 8">
    <name type="scientific">Adineta ricciae</name>
    <name type="common">Rotifer</name>
    <dbReference type="NCBI Taxonomy" id="249248"/>
    <lineage>
        <taxon>Eukaryota</taxon>
        <taxon>Metazoa</taxon>
        <taxon>Spiralia</taxon>
        <taxon>Gnathifera</taxon>
        <taxon>Rotifera</taxon>
        <taxon>Eurotatoria</taxon>
        <taxon>Bdelloidea</taxon>
        <taxon>Adinetida</taxon>
        <taxon>Adinetidae</taxon>
        <taxon>Adineta</taxon>
    </lineage>
</organism>
<dbReference type="EMBL" id="CAJNOJ010000177">
    <property type="protein sequence ID" value="CAF1247310.1"/>
    <property type="molecule type" value="Genomic_DNA"/>
</dbReference>
<reference evidence="7" key="1">
    <citation type="submission" date="2021-02" db="EMBL/GenBank/DDBJ databases">
        <authorList>
            <person name="Nowell W R."/>
        </authorList>
    </citation>
    <scope>NUCLEOTIDE SEQUENCE</scope>
</reference>
<feature type="region of interest" description="Disordered" evidence="5">
    <location>
        <begin position="389"/>
        <end position="417"/>
    </location>
</feature>
<dbReference type="Pfam" id="PF13445">
    <property type="entry name" value="zf-RING_UBOX"/>
    <property type="match status" value="1"/>
</dbReference>
<dbReference type="PROSITE" id="PS50089">
    <property type="entry name" value="ZF_RING_2"/>
    <property type="match status" value="1"/>
</dbReference>
<dbReference type="InterPro" id="IPR001841">
    <property type="entry name" value="Znf_RING"/>
</dbReference>
<dbReference type="InterPro" id="IPR013083">
    <property type="entry name" value="Znf_RING/FYVE/PHD"/>
</dbReference>
<feature type="compositionally biased region" description="Polar residues" evidence="5">
    <location>
        <begin position="964"/>
        <end position="985"/>
    </location>
</feature>
<name>A0A814ZRU9_ADIRI</name>
<protein>
    <recommendedName>
        <fullName evidence="6">RING-type domain-containing protein</fullName>
    </recommendedName>
</protein>
<evidence type="ECO:0000256" key="2">
    <source>
        <dbReference type="ARBA" id="ARBA00022771"/>
    </source>
</evidence>
<dbReference type="OrthoDB" id="10014458at2759"/>
<evidence type="ECO:0000313" key="8">
    <source>
        <dbReference type="Proteomes" id="UP000663852"/>
    </source>
</evidence>